<accession>A0AAJ0U3Z4</accession>
<evidence type="ECO:0000313" key="3">
    <source>
        <dbReference type="Proteomes" id="UP001296776"/>
    </source>
</evidence>
<evidence type="ECO:0000256" key="1">
    <source>
        <dbReference type="SAM" id="MobiDB-lite"/>
    </source>
</evidence>
<keyword evidence="3" id="KW-1185">Reference proteome</keyword>
<gene>
    <name evidence="2" type="ORF">CKO40_07475</name>
</gene>
<dbReference type="Proteomes" id="UP001296776">
    <property type="component" value="Unassembled WGS sequence"/>
</dbReference>
<comment type="caution">
    <text evidence="2">The sequence shown here is derived from an EMBL/GenBank/DDBJ whole genome shotgun (WGS) entry which is preliminary data.</text>
</comment>
<dbReference type="AlphaFoldDB" id="A0AAJ0U3Z4"/>
<reference evidence="2" key="2">
    <citation type="journal article" date="2020" name="Microorganisms">
        <title>Osmotic Adaptation and Compatible Solute Biosynthesis of Phototrophic Bacteria as Revealed from Genome Analyses.</title>
        <authorList>
            <person name="Imhoff J.F."/>
            <person name="Rahn T."/>
            <person name="Kunzel S."/>
            <person name="Keller A."/>
            <person name="Neulinger S.C."/>
        </authorList>
    </citation>
    <scope>NUCLEOTIDE SEQUENCE</scope>
    <source>
        <strain evidence="2">DSM 11080</strain>
    </source>
</reference>
<organism evidence="2 3">
    <name type="scientific">Halochromatium glycolicum</name>
    <dbReference type="NCBI Taxonomy" id="85075"/>
    <lineage>
        <taxon>Bacteria</taxon>
        <taxon>Pseudomonadati</taxon>
        <taxon>Pseudomonadota</taxon>
        <taxon>Gammaproteobacteria</taxon>
        <taxon>Chromatiales</taxon>
        <taxon>Chromatiaceae</taxon>
        <taxon>Halochromatium</taxon>
    </lineage>
</organism>
<name>A0AAJ0U3Z4_9GAMM</name>
<proteinExistence type="predicted"/>
<dbReference type="RefSeq" id="WP_200345575.1">
    <property type="nucleotide sequence ID" value="NZ_NRSJ01000010.1"/>
</dbReference>
<feature type="region of interest" description="Disordered" evidence="1">
    <location>
        <begin position="1"/>
        <end position="45"/>
    </location>
</feature>
<reference evidence="2" key="1">
    <citation type="submission" date="2017-08" db="EMBL/GenBank/DDBJ databases">
        <authorList>
            <person name="Imhoff J.F."/>
            <person name="Rahn T."/>
            <person name="Kuenzel S."/>
            <person name="Neulinger S.C."/>
        </authorList>
    </citation>
    <scope>NUCLEOTIDE SEQUENCE</scope>
    <source>
        <strain evidence="2">DSM 11080</strain>
    </source>
</reference>
<sequence length="67" mass="7381">MLIDAGAVHEATSPPVRSWRSLQRQPERINRVGAPSRSDSQQADSGIIAAVHDVRLAERPITVLHYP</sequence>
<dbReference type="EMBL" id="NRSJ01000010">
    <property type="protein sequence ID" value="MBK1704382.1"/>
    <property type="molecule type" value="Genomic_DNA"/>
</dbReference>
<protein>
    <submittedName>
        <fullName evidence="2">Uncharacterized protein</fullName>
    </submittedName>
</protein>
<evidence type="ECO:0000313" key="2">
    <source>
        <dbReference type="EMBL" id="MBK1704382.1"/>
    </source>
</evidence>